<organism evidence="2 3">
    <name type="scientific">Brachionus calyciflorus</name>
    <dbReference type="NCBI Taxonomy" id="104777"/>
    <lineage>
        <taxon>Eukaryota</taxon>
        <taxon>Metazoa</taxon>
        <taxon>Spiralia</taxon>
        <taxon>Gnathifera</taxon>
        <taxon>Rotifera</taxon>
        <taxon>Eurotatoria</taxon>
        <taxon>Monogononta</taxon>
        <taxon>Pseudotrocha</taxon>
        <taxon>Ploima</taxon>
        <taxon>Brachionidae</taxon>
        <taxon>Brachionus</taxon>
    </lineage>
</organism>
<evidence type="ECO:0000313" key="2">
    <source>
        <dbReference type="EMBL" id="CAF0906447.1"/>
    </source>
</evidence>
<dbReference type="EMBL" id="CAJNOC010002007">
    <property type="protein sequence ID" value="CAF0906447.1"/>
    <property type="molecule type" value="Genomic_DNA"/>
</dbReference>
<dbReference type="OrthoDB" id="9987187at2759"/>
<proteinExistence type="predicted"/>
<dbReference type="Proteomes" id="UP000663879">
    <property type="component" value="Unassembled WGS sequence"/>
</dbReference>
<keyword evidence="3" id="KW-1185">Reference proteome</keyword>
<name>A0A814A163_9BILA</name>
<evidence type="ECO:0000256" key="1">
    <source>
        <dbReference type="SAM" id="SignalP"/>
    </source>
</evidence>
<feature type="chain" id="PRO_5032718480" description="Chitin-binding type-2 domain-containing protein" evidence="1">
    <location>
        <begin position="18"/>
        <end position="165"/>
    </location>
</feature>
<comment type="caution">
    <text evidence="2">The sequence shown here is derived from an EMBL/GenBank/DDBJ whole genome shotgun (WGS) entry which is preliminary data.</text>
</comment>
<evidence type="ECO:0000313" key="3">
    <source>
        <dbReference type="Proteomes" id="UP000663879"/>
    </source>
</evidence>
<reference evidence="2" key="1">
    <citation type="submission" date="2021-02" db="EMBL/GenBank/DDBJ databases">
        <authorList>
            <person name="Nowell W R."/>
        </authorList>
    </citation>
    <scope>NUCLEOTIDE SEQUENCE</scope>
    <source>
        <strain evidence="2">Ploen Becks lab</strain>
    </source>
</reference>
<evidence type="ECO:0008006" key="4">
    <source>
        <dbReference type="Google" id="ProtNLM"/>
    </source>
</evidence>
<gene>
    <name evidence="2" type="ORF">OXX778_LOCUS11670</name>
</gene>
<feature type="signal peptide" evidence="1">
    <location>
        <begin position="1"/>
        <end position="17"/>
    </location>
</feature>
<protein>
    <recommendedName>
        <fullName evidence="4">Chitin-binding type-2 domain-containing protein</fullName>
    </recommendedName>
</protein>
<accession>A0A814A163</accession>
<keyword evidence="1" id="KW-0732">Signal</keyword>
<sequence length="165" mass="19199">MSLKQVIILIFIKSVLSYPSQYNKNIQENLIKANLDNNANKTEARILQTLFPQFNQPMHPQPQLTPFLPYNPFPIQQKTQTSSGEVIIENLIGGLPFNCLNKPTGHFRDSFFCDVFHACVYGQQRKTYSCPFVGELVYFDDRTRKCEFIRNNPYGCLQNNYLNFF</sequence>
<dbReference type="AlphaFoldDB" id="A0A814A163"/>